<evidence type="ECO:0000256" key="5">
    <source>
        <dbReference type="ARBA" id="ARBA00023004"/>
    </source>
</evidence>
<dbReference type="InterPro" id="IPR050597">
    <property type="entry name" value="Cytochrome_c_Oxidase_Subunit"/>
</dbReference>
<evidence type="ECO:0000313" key="9">
    <source>
        <dbReference type="Proteomes" id="UP000321085"/>
    </source>
</evidence>
<dbReference type="RefSeq" id="WP_114186186.1">
    <property type="nucleotide sequence ID" value="NZ_BJYU01000015.1"/>
</dbReference>
<dbReference type="EMBL" id="BJYU01000015">
    <property type="protein sequence ID" value="GEO13724.1"/>
    <property type="molecule type" value="Genomic_DNA"/>
</dbReference>
<evidence type="ECO:0000256" key="3">
    <source>
        <dbReference type="ARBA" id="ARBA00022723"/>
    </source>
</evidence>
<dbReference type="OrthoDB" id="9773456at2"/>
<feature type="domain" description="Cytochrome c" evidence="7">
    <location>
        <begin position="401"/>
        <end position="490"/>
    </location>
</feature>
<keyword evidence="9" id="KW-1185">Reference proteome</keyword>
<evidence type="ECO:0000256" key="4">
    <source>
        <dbReference type="ARBA" id="ARBA00022982"/>
    </source>
</evidence>
<dbReference type="AlphaFoldDB" id="A0A512BP68"/>
<protein>
    <recommendedName>
        <fullName evidence="7">Cytochrome c domain-containing protein</fullName>
    </recommendedName>
</protein>
<accession>A0A512BP68</accession>
<dbReference type="PROSITE" id="PS51007">
    <property type="entry name" value="CYTC"/>
    <property type="match status" value="4"/>
</dbReference>
<dbReference type="Pfam" id="PF00034">
    <property type="entry name" value="Cytochrom_C"/>
    <property type="match status" value="1"/>
</dbReference>
<proteinExistence type="predicted"/>
<dbReference type="Proteomes" id="UP000321085">
    <property type="component" value="Unassembled WGS sequence"/>
</dbReference>
<keyword evidence="5 6" id="KW-0408">Iron</keyword>
<dbReference type="InterPro" id="IPR036909">
    <property type="entry name" value="Cyt_c-like_dom_sf"/>
</dbReference>
<gene>
    <name evidence="8" type="ORF">MAE02_14200</name>
</gene>
<evidence type="ECO:0000256" key="6">
    <source>
        <dbReference type="PROSITE-ProRule" id="PRU00433"/>
    </source>
</evidence>
<dbReference type="GO" id="GO:0046872">
    <property type="term" value="F:metal ion binding"/>
    <property type="evidence" value="ECO:0007669"/>
    <property type="project" value="UniProtKB-KW"/>
</dbReference>
<keyword evidence="3 6" id="KW-0479">Metal-binding</keyword>
<dbReference type="GO" id="GO:0020037">
    <property type="term" value="F:heme binding"/>
    <property type="evidence" value="ECO:0007669"/>
    <property type="project" value="InterPro"/>
</dbReference>
<evidence type="ECO:0000256" key="2">
    <source>
        <dbReference type="ARBA" id="ARBA00022617"/>
    </source>
</evidence>
<organism evidence="8 9">
    <name type="scientific">Microvirga aerophila</name>
    <dbReference type="NCBI Taxonomy" id="670291"/>
    <lineage>
        <taxon>Bacteria</taxon>
        <taxon>Pseudomonadati</taxon>
        <taxon>Pseudomonadota</taxon>
        <taxon>Alphaproteobacteria</taxon>
        <taxon>Hyphomicrobiales</taxon>
        <taxon>Methylobacteriaceae</taxon>
        <taxon>Microvirga</taxon>
    </lineage>
</organism>
<dbReference type="InterPro" id="IPR009056">
    <property type="entry name" value="Cyt_c-like_dom"/>
</dbReference>
<name>A0A512BP68_9HYPH</name>
<dbReference type="Gene3D" id="1.10.760.10">
    <property type="entry name" value="Cytochrome c-like domain"/>
    <property type="match status" value="3"/>
</dbReference>
<dbReference type="Pfam" id="PF13442">
    <property type="entry name" value="Cytochrome_CBB3"/>
    <property type="match status" value="1"/>
</dbReference>
<comment type="caution">
    <text evidence="8">The sequence shown here is derived from an EMBL/GenBank/DDBJ whole genome shotgun (WGS) entry which is preliminary data.</text>
</comment>
<dbReference type="PANTHER" id="PTHR33751">
    <property type="entry name" value="CBB3-TYPE CYTOCHROME C OXIDASE SUBUNIT FIXP"/>
    <property type="match status" value="1"/>
</dbReference>
<dbReference type="SUPFAM" id="SSF46626">
    <property type="entry name" value="Cytochrome c"/>
    <property type="match status" value="4"/>
</dbReference>
<feature type="domain" description="Cytochrome c" evidence="7">
    <location>
        <begin position="181"/>
        <end position="273"/>
    </location>
</feature>
<evidence type="ECO:0000256" key="1">
    <source>
        <dbReference type="ARBA" id="ARBA00022448"/>
    </source>
</evidence>
<sequence>MTACRKISSRPTVLATLAATLTVVITGLSGSVGRLAGSGPAAAQAPNAPAPNQEFMAANVCIGCHTPANGPLLSGVQLGRWLGPNITPDRVSGIGVWSRDDVVRYLRHGNAPGRGQAGGPMAPIVEALQDKPDADLYALVDWLARQPAHRDPADQVPASERGGKLMADPALLRPGVPGDPSQARSGPALYNIACASCHGADGAGSPNGLFPSMFHNSAVGRRTNLVAALLDGVERHVKGGTVFMQSFDGTKGVVGGLSDGELAELVNFVVRQFGDPALAKLTPEDIQRSRMEWSGQGEPTAAHGQLIVVGGGPGGAAVTCFGCHGLQGQGDAGSGFPRLSGLDPTYFAKQMADYASGVRPNGAMSPIAQQLSATDNHSLALYYAGLPPQSPVVQLSATDTPLIEAGKTVYDRGVPERGVQACADCHGPTGGGFNPVYPSVVQPSAYNEGQMRDWQAGRRRNDPHDLMGRVARRMTDEDIRAVSAYLAGLTP</sequence>
<feature type="domain" description="Cytochrome c" evidence="7">
    <location>
        <begin position="46"/>
        <end position="144"/>
    </location>
</feature>
<reference evidence="8 9" key="1">
    <citation type="submission" date="2019-07" db="EMBL/GenBank/DDBJ databases">
        <title>Whole genome shotgun sequence of Microvirga aerophila NBRC 106136.</title>
        <authorList>
            <person name="Hosoyama A."/>
            <person name="Uohara A."/>
            <person name="Ohji S."/>
            <person name="Ichikawa N."/>
        </authorList>
    </citation>
    <scope>NUCLEOTIDE SEQUENCE [LARGE SCALE GENOMIC DNA]</scope>
    <source>
        <strain evidence="8 9">NBRC 106136</strain>
    </source>
</reference>
<dbReference type="GO" id="GO:0009055">
    <property type="term" value="F:electron transfer activity"/>
    <property type="evidence" value="ECO:0007669"/>
    <property type="project" value="InterPro"/>
</dbReference>
<evidence type="ECO:0000313" key="8">
    <source>
        <dbReference type="EMBL" id="GEO13724.1"/>
    </source>
</evidence>
<keyword evidence="4" id="KW-0249">Electron transport</keyword>
<dbReference type="PANTHER" id="PTHR33751:SF9">
    <property type="entry name" value="CYTOCHROME C4"/>
    <property type="match status" value="1"/>
</dbReference>
<keyword evidence="2 6" id="KW-0349">Heme</keyword>
<feature type="domain" description="Cytochrome c" evidence="7">
    <location>
        <begin position="299"/>
        <end position="387"/>
    </location>
</feature>
<keyword evidence="1" id="KW-0813">Transport</keyword>
<evidence type="ECO:0000259" key="7">
    <source>
        <dbReference type="PROSITE" id="PS51007"/>
    </source>
</evidence>